<name>A0A0B6Z1Q1_9EUPU</name>
<evidence type="ECO:0000313" key="5">
    <source>
        <dbReference type="EMBL" id="CEK61630.1"/>
    </source>
</evidence>
<evidence type="ECO:0000256" key="3">
    <source>
        <dbReference type="SAM" id="SignalP"/>
    </source>
</evidence>
<keyword evidence="1 3" id="KW-0732">Signal</keyword>
<dbReference type="InterPro" id="IPR003599">
    <property type="entry name" value="Ig_sub"/>
</dbReference>
<dbReference type="Gene3D" id="2.60.40.10">
    <property type="entry name" value="Immunoglobulins"/>
    <property type="match status" value="1"/>
</dbReference>
<evidence type="ECO:0000259" key="4">
    <source>
        <dbReference type="PROSITE" id="PS50835"/>
    </source>
</evidence>
<dbReference type="EMBL" id="HACG01014765">
    <property type="protein sequence ID" value="CEK61630.1"/>
    <property type="molecule type" value="Transcribed_RNA"/>
</dbReference>
<feature type="chain" id="PRO_5002112056" description="Ig-like domain-containing protein" evidence="3">
    <location>
        <begin position="26"/>
        <end position="183"/>
    </location>
</feature>
<feature type="non-terminal residue" evidence="5">
    <location>
        <position position="183"/>
    </location>
</feature>
<evidence type="ECO:0000256" key="1">
    <source>
        <dbReference type="ARBA" id="ARBA00022729"/>
    </source>
</evidence>
<dbReference type="PANTHER" id="PTHR45080:SF8">
    <property type="entry name" value="IG-LIKE DOMAIN-CONTAINING PROTEIN"/>
    <property type="match status" value="1"/>
</dbReference>
<dbReference type="InterPro" id="IPR050958">
    <property type="entry name" value="Cell_Adh-Cytoskel_Orgn"/>
</dbReference>
<evidence type="ECO:0000256" key="2">
    <source>
        <dbReference type="ARBA" id="ARBA00023157"/>
    </source>
</evidence>
<dbReference type="PANTHER" id="PTHR45080">
    <property type="entry name" value="CONTACTIN 5"/>
    <property type="match status" value="1"/>
</dbReference>
<dbReference type="Pfam" id="PF07679">
    <property type="entry name" value="I-set"/>
    <property type="match status" value="1"/>
</dbReference>
<dbReference type="SMART" id="SM00408">
    <property type="entry name" value="IGc2"/>
    <property type="match status" value="1"/>
</dbReference>
<dbReference type="InterPro" id="IPR007110">
    <property type="entry name" value="Ig-like_dom"/>
</dbReference>
<gene>
    <name evidence="5" type="primary">ORF42791</name>
</gene>
<dbReference type="FunFam" id="2.60.40.10:FF:000503">
    <property type="entry name" value="Hemicentin 1"/>
    <property type="match status" value="1"/>
</dbReference>
<dbReference type="SUPFAM" id="SSF48726">
    <property type="entry name" value="Immunoglobulin"/>
    <property type="match status" value="1"/>
</dbReference>
<feature type="non-terminal residue" evidence="5">
    <location>
        <position position="1"/>
    </location>
</feature>
<dbReference type="InterPro" id="IPR013783">
    <property type="entry name" value="Ig-like_fold"/>
</dbReference>
<dbReference type="InterPro" id="IPR013098">
    <property type="entry name" value="Ig_I-set"/>
</dbReference>
<dbReference type="InterPro" id="IPR003598">
    <property type="entry name" value="Ig_sub2"/>
</dbReference>
<organism evidence="5">
    <name type="scientific">Arion vulgaris</name>
    <dbReference type="NCBI Taxonomy" id="1028688"/>
    <lineage>
        <taxon>Eukaryota</taxon>
        <taxon>Metazoa</taxon>
        <taxon>Spiralia</taxon>
        <taxon>Lophotrochozoa</taxon>
        <taxon>Mollusca</taxon>
        <taxon>Gastropoda</taxon>
        <taxon>Heterobranchia</taxon>
        <taxon>Euthyneura</taxon>
        <taxon>Panpulmonata</taxon>
        <taxon>Eupulmonata</taxon>
        <taxon>Stylommatophora</taxon>
        <taxon>Helicina</taxon>
        <taxon>Arionoidea</taxon>
        <taxon>Arionidae</taxon>
        <taxon>Arion</taxon>
    </lineage>
</organism>
<accession>A0A0B6Z1Q1</accession>
<keyword evidence="2" id="KW-1015">Disulfide bond</keyword>
<dbReference type="PROSITE" id="PS50835">
    <property type="entry name" value="IG_LIKE"/>
    <property type="match status" value="1"/>
</dbReference>
<dbReference type="SMART" id="SM00409">
    <property type="entry name" value="IG"/>
    <property type="match status" value="1"/>
</dbReference>
<dbReference type="InterPro" id="IPR036179">
    <property type="entry name" value="Ig-like_dom_sf"/>
</dbReference>
<feature type="signal peptide" evidence="3">
    <location>
        <begin position="1"/>
        <end position="25"/>
    </location>
</feature>
<dbReference type="AlphaFoldDB" id="A0A0B6Z1Q1"/>
<protein>
    <recommendedName>
        <fullName evidence="4">Ig-like domain-containing protein</fullName>
    </recommendedName>
</protein>
<dbReference type="GO" id="GO:0007156">
    <property type="term" value="P:homophilic cell adhesion via plasma membrane adhesion molecules"/>
    <property type="evidence" value="ECO:0007669"/>
    <property type="project" value="TreeGrafter"/>
</dbReference>
<feature type="domain" description="Ig-like" evidence="4">
    <location>
        <begin position="29"/>
        <end position="114"/>
    </location>
</feature>
<sequence>GNTMMMDMFIIALVLTTSLTQLTNAGSAPQIITKGSVFNVIPGVKVLMSCDTTGTPRPIIKWERDGKPIVAFGERFSVNTDSNALRIFNTRVEDQGNYTCTAKNKFGADKKTISLFVMVQPDVSIVYPSNLTFMELTNQELVCRTRAIPMPFFEWLTNNNQRIRENASESSSARMYSKTREIG</sequence>
<reference evidence="5" key="1">
    <citation type="submission" date="2014-12" db="EMBL/GenBank/DDBJ databases">
        <title>Insight into the proteome of Arion vulgaris.</title>
        <authorList>
            <person name="Aradska J."/>
            <person name="Bulat T."/>
            <person name="Smidak R."/>
            <person name="Sarate P."/>
            <person name="Gangsoo J."/>
            <person name="Sialana F."/>
            <person name="Bilban M."/>
            <person name="Lubec G."/>
        </authorList>
    </citation>
    <scope>NUCLEOTIDE SEQUENCE</scope>
    <source>
        <tissue evidence="5">Skin</tissue>
    </source>
</reference>
<dbReference type="GO" id="GO:0005886">
    <property type="term" value="C:plasma membrane"/>
    <property type="evidence" value="ECO:0007669"/>
    <property type="project" value="TreeGrafter"/>
</dbReference>
<proteinExistence type="predicted"/>